<proteinExistence type="predicted"/>
<protein>
    <submittedName>
        <fullName evidence="2">Uncharacterized protein</fullName>
    </submittedName>
</protein>
<reference evidence="2" key="1">
    <citation type="journal article" date="2014" name="Int. J. Syst. Evol. Microbiol.">
        <title>Complete genome sequence of Corynebacterium casei LMG S-19264T (=DSM 44701T), isolated from a smear-ripened cheese.</title>
        <authorList>
            <consortium name="US DOE Joint Genome Institute (JGI-PGF)"/>
            <person name="Walter F."/>
            <person name="Albersmeier A."/>
            <person name="Kalinowski J."/>
            <person name="Ruckert C."/>
        </authorList>
    </citation>
    <scope>NUCLEOTIDE SEQUENCE</scope>
    <source>
        <strain evidence="2">CGMCC 1.15493</strain>
    </source>
</reference>
<name>A0A916Y394_9HYPH</name>
<accession>A0A916Y394</accession>
<gene>
    <name evidence="2" type="ORF">GCM10011335_35250</name>
</gene>
<dbReference type="AlphaFoldDB" id="A0A916Y394"/>
<evidence type="ECO:0000256" key="1">
    <source>
        <dbReference type="SAM" id="MobiDB-lite"/>
    </source>
</evidence>
<organism evidence="2 3">
    <name type="scientific">Aureimonas glaciei</name>
    <dbReference type="NCBI Taxonomy" id="1776957"/>
    <lineage>
        <taxon>Bacteria</taxon>
        <taxon>Pseudomonadati</taxon>
        <taxon>Pseudomonadota</taxon>
        <taxon>Alphaproteobacteria</taxon>
        <taxon>Hyphomicrobiales</taxon>
        <taxon>Aurantimonadaceae</taxon>
        <taxon>Aureimonas</taxon>
    </lineage>
</organism>
<sequence>MTDRTVQLSDMVKDPSEGRLVTPTPRPGYHPVHSLPGFLKEKLVQLDLAAAQMKSRAKNT</sequence>
<evidence type="ECO:0000313" key="2">
    <source>
        <dbReference type="EMBL" id="GGD29076.1"/>
    </source>
</evidence>
<keyword evidence="3" id="KW-1185">Reference proteome</keyword>
<feature type="region of interest" description="Disordered" evidence="1">
    <location>
        <begin position="1"/>
        <end position="32"/>
    </location>
</feature>
<dbReference type="EMBL" id="BMJJ01000009">
    <property type="protein sequence ID" value="GGD29076.1"/>
    <property type="molecule type" value="Genomic_DNA"/>
</dbReference>
<reference evidence="2" key="2">
    <citation type="submission" date="2020-09" db="EMBL/GenBank/DDBJ databases">
        <authorList>
            <person name="Sun Q."/>
            <person name="Zhou Y."/>
        </authorList>
    </citation>
    <scope>NUCLEOTIDE SEQUENCE</scope>
    <source>
        <strain evidence="2">CGMCC 1.15493</strain>
    </source>
</reference>
<comment type="caution">
    <text evidence="2">The sequence shown here is derived from an EMBL/GenBank/DDBJ whole genome shotgun (WGS) entry which is preliminary data.</text>
</comment>
<dbReference type="Proteomes" id="UP000613160">
    <property type="component" value="Unassembled WGS sequence"/>
</dbReference>
<evidence type="ECO:0000313" key="3">
    <source>
        <dbReference type="Proteomes" id="UP000613160"/>
    </source>
</evidence>